<feature type="region of interest" description="Disordered" evidence="1">
    <location>
        <begin position="28"/>
        <end position="48"/>
    </location>
</feature>
<dbReference type="AlphaFoldDB" id="A0A8B7Z5E3"/>
<dbReference type="KEGG" id="aplc:110984295"/>
<evidence type="ECO:0000256" key="1">
    <source>
        <dbReference type="SAM" id="MobiDB-lite"/>
    </source>
</evidence>
<dbReference type="PANTHER" id="PTHR10775:SF185">
    <property type="entry name" value="OS08G0208400 PROTEIN"/>
    <property type="match status" value="1"/>
</dbReference>
<keyword evidence="3" id="KW-1185">Reference proteome</keyword>
<protein>
    <submittedName>
        <fullName evidence="4">Uncharacterized protein LOC110984295</fullName>
    </submittedName>
</protein>
<reference evidence="4" key="1">
    <citation type="submission" date="2025-08" db="UniProtKB">
        <authorList>
            <consortium name="RefSeq"/>
        </authorList>
    </citation>
    <scope>IDENTIFICATION</scope>
</reference>
<dbReference type="InterPro" id="IPR025452">
    <property type="entry name" value="DUF4218"/>
</dbReference>
<gene>
    <name evidence="4" type="primary">LOC110984295</name>
</gene>
<sequence length="872" mass="98171">MDSKVVCKCPKCGPGKFVSERTFNQHGKEWRAKRNDEHRDDPRNFDPKNAPLFTGSEVSVLQAVTMLLSVHGLFPGVSQRAIGEIFRILHYFILPAGNGLPDSFVAAKKLVGEFLIPVNTFDVCPQDHVVFDGPNRERLHCPKCSAPRYHDGTQKPQKAFAYLPLIPRLQRWFKMPVIARSLQQHELIEEQNPVKDIHMSPAWKSMYNKDGVFGGDSRCLSLALSADGFDPFNHQKVQYSMCPVLLKCLNFDSTSRDKIGKMLLSCIVPGPCGPTDINPYMAPLIDELQELEEGVRCFDGSKDASFILRARVVMGIFDNPGASKVLKTAAPGSLINACRHCHIEGKHIKEYGKVIHGENRRYLPPESPLRTNSFGNYESRPPHELTSMGQQLDFGRQVLELWHKASHDPTPHQRKKAKSAATKLEKATGKKGVEELARLPYYTDVDIPVELMHTVQVVMKKFFGLLTGRDDNEKLHDAEAALGRKINMRAGNSAPWTLTKEEKKTADERLLQIRPPCGLDWTPKKLFTRTSLPYMKCSDWKKLASNGILKYALRGALGDAQRTTLSRLCDTIRELTDYSVDLNRIGAIEKELHEVLSLVEQDFPLGIQTLCMHILHHASSTLRKYGPATSQWMFGFERFMSFLSGRILNRKEPEATAIEAYRIYEFSQFMAMSGLLPEGSVCTKNSITVIAANESPDNQLESHDNPKDQRDVVRRQREALLEENKAALLSLGISGTSVEKVFTAQKANPRTLKYSCLEKDTSKSTVSSIIAGFFQAGGGSSNRWGTQYVYFGQVLYFLRCKDTLKEFGKISWWKQAIIDTESGLWKIEEPQEHLSTDVVPVALLSPPLTTAMDEHGVLWVLDFNSKYVNVIR</sequence>
<dbReference type="Pfam" id="PF13960">
    <property type="entry name" value="DUF4218"/>
    <property type="match status" value="1"/>
</dbReference>
<dbReference type="PANTHER" id="PTHR10775">
    <property type="entry name" value="OS08G0208400 PROTEIN"/>
    <property type="match status" value="1"/>
</dbReference>
<dbReference type="Pfam" id="PF02992">
    <property type="entry name" value="Transposase_21"/>
    <property type="match status" value="1"/>
</dbReference>
<name>A0A8B7Z5E3_ACAPL</name>
<dbReference type="OMA" id="WHENGRI"/>
<dbReference type="Proteomes" id="UP000694845">
    <property type="component" value="Unplaced"/>
</dbReference>
<evidence type="ECO:0000313" key="4">
    <source>
        <dbReference type="RefSeq" id="XP_022100010.1"/>
    </source>
</evidence>
<evidence type="ECO:0000259" key="2">
    <source>
        <dbReference type="Pfam" id="PF13960"/>
    </source>
</evidence>
<feature type="compositionally biased region" description="Basic and acidic residues" evidence="1">
    <location>
        <begin position="28"/>
        <end position="46"/>
    </location>
</feature>
<dbReference type="RefSeq" id="XP_022100010.1">
    <property type="nucleotide sequence ID" value="XM_022244318.1"/>
</dbReference>
<dbReference type="OrthoDB" id="10029758at2759"/>
<evidence type="ECO:0000313" key="3">
    <source>
        <dbReference type="Proteomes" id="UP000694845"/>
    </source>
</evidence>
<feature type="domain" description="DUF4218" evidence="2">
    <location>
        <begin position="581"/>
        <end position="669"/>
    </location>
</feature>
<organism evidence="3 4">
    <name type="scientific">Acanthaster planci</name>
    <name type="common">Crown-of-thorns starfish</name>
    <dbReference type="NCBI Taxonomy" id="133434"/>
    <lineage>
        <taxon>Eukaryota</taxon>
        <taxon>Metazoa</taxon>
        <taxon>Echinodermata</taxon>
        <taxon>Eleutherozoa</taxon>
        <taxon>Asterozoa</taxon>
        <taxon>Asteroidea</taxon>
        <taxon>Valvatacea</taxon>
        <taxon>Valvatida</taxon>
        <taxon>Acanthasteridae</taxon>
        <taxon>Acanthaster</taxon>
    </lineage>
</organism>
<accession>A0A8B7Z5E3</accession>
<dbReference type="InterPro" id="IPR004242">
    <property type="entry name" value="Transposase_21"/>
</dbReference>
<dbReference type="GeneID" id="110984295"/>
<proteinExistence type="predicted"/>
<feature type="region of interest" description="Disordered" evidence="1">
    <location>
        <begin position="406"/>
        <end position="426"/>
    </location>
</feature>